<evidence type="ECO:0000313" key="4">
    <source>
        <dbReference type="EMBL" id="MBL0404391.1"/>
    </source>
</evidence>
<dbReference type="SUPFAM" id="SSF51120">
    <property type="entry name" value="beta-Roll"/>
    <property type="match status" value="1"/>
</dbReference>
<feature type="domain" description="Bacterial Ig-like" evidence="3">
    <location>
        <begin position="405"/>
        <end position="497"/>
    </location>
</feature>
<proteinExistence type="predicted"/>
<dbReference type="GO" id="GO:0005509">
    <property type="term" value="F:calcium ion binding"/>
    <property type="evidence" value="ECO:0007669"/>
    <property type="project" value="InterPro"/>
</dbReference>
<dbReference type="Gene3D" id="2.150.10.10">
    <property type="entry name" value="Serralysin-like metalloprotease, C-terminal"/>
    <property type="match status" value="1"/>
</dbReference>
<gene>
    <name evidence="4" type="ORF">JKG68_10455</name>
</gene>
<dbReference type="InterPro" id="IPR001343">
    <property type="entry name" value="Hemolysn_Ca-bd"/>
</dbReference>
<protein>
    <recommendedName>
        <fullName evidence="6">Calcium-binding protein</fullName>
    </recommendedName>
</protein>
<dbReference type="Pfam" id="PF00353">
    <property type="entry name" value="HemolysinCabind"/>
    <property type="match status" value="1"/>
</dbReference>
<dbReference type="RefSeq" id="WP_202059033.1">
    <property type="nucleotide sequence ID" value="NZ_JAEQMY010000012.1"/>
</dbReference>
<evidence type="ECO:0000256" key="1">
    <source>
        <dbReference type="SAM" id="MobiDB-lite"/>
    </source>
</evidence>
<dbReference type="InterPro" id="IPR044016">
    <property type="entry name" value="Big_13"/>
</dbReference>
<feature type="region of interest" description="Disordered" evidence="1">
    <location>
        <begin position="553"/>
        <end position="576"/>
    </location>
</feature>
<keyword evidence="5" id="KW-1185">Reference proteome</keyword>
<name>A0A936Z753_9HYPH</name>
<dbReference type="Pfam" id="PF17936">
    <property type="entry name" value="Big_6"/>
    <property type="match status" value="1"/>
</dbReference>
<dbReference type="Pfam" id="PF19077">
    <property type="entry name" value="Big_13"/>
    <property type="match status" value="1"/>
</dbReference>
<reference evidence="4" key="1">
    <citation type="submission" date="2021-01" db="EMBL/GenBank/DDBJ databases">
        <title>Microvirga sp.</title>
        <authorList>
            <person name="Kim M.K."/>
        </authorList>
    </citation>
    <scope>NUCLEOTIDE SEQUENCE</scope>
    <source>
        <strain evidence="4">5420S-16</strain>
    </source>
</reference>
<dbReference type="Proteomes" id="UP000605848">
    <property type="component" value="Unassembled WGS sequence"/>
</dbReference>
<evidence type="ECO:0008006" key="6">
    <source>
        <dbReference type="Google" id="ProtNLM"/>
    </source>
</evidence>
<evidence type="ECO:0000259" key="3">
    <source>
        <dbReference type="Pfam" id="PF19077"/>
    </source>
</evidence>
<dbReference type="InterPro" id="IPR011049">
    <property type="entry name" value="Serralysin-like_metalloprot_C"/>
</dbReference>
<dbReference type="EMBL" id="JAEQMY010000012">
    <property type="protein sequence ID" value="MBL0404391.1"/>
    <property type="molecule type" value="Genomic_DNA"/>
</dbReference>
<feature type="domain" description="Bacterial Ig" evidence="2">
    <location>
        <begin position="509"/>
        <end position="577"/>
    </location>
</feature>
<evidence type="ECO:0000313" key="5">
    <source>
        <dbReference type="Proteomes" id="UP000605848"/>
    </source>
</evidence>
<comment type="caution">
    <text evidence="4">The sequence shown here is derived from an EMBL/GenBank/DDBJ whole genome shotgun (WGS) entry which is preliminary data.</text>
</comment>
<accession>A0A936Z753</accession>
<evidence type="ECO:0000259" key="2">
    <source>
        <dbReference type="Pfam" id="PF17936"/>
    </source>
</evidence>
<dbReference type="AlphaFoldDB" id="A0A936Z753"/>
<dbReference type="InterPro" id="IPR013783">
    <property type="entry name" value="Ig-like_fold"/>
</dbReference>
<sequence length="697" mass="73363">MDLNIVLRGQSNAYWFLTYGDAEKLKSTVERYLGFDGINDKVNLVADVAPWDVTNNMPAAGEYTIFSGTAFLPGSSGASGQSWISPFENGDWRTGWKSNPYHLGFINELSGLSAAQKAAPTAVLWFHSESDSWNYTNVTAEQWISGVRYDANLVRTTLGQAAATVPYIFVEAIPVGGGSDLTVQAIRVGMDTLAADPFFNASIGAQFGDVDMNHDGKYGGAHMSASDSLLLLERSARSIAEEFASYALAGSPIAQAGGNIASLGPQVSKASINLASPDQLILEIAHDAATGFQSIDPDAATGLGWSIHYGGSVLLATSAAIVDSTHLMLKFPQNIPQEVGALLHYAFGSQRLAVGETSGSGNAIYDNHGLPIWTFSAGVKIVPSTQQPPSPGPDTTLPVLKMTSQTLAQDTGRSQTDFITRNGVITLQGTVSDDRPGVVVEVWSGSVKLSDSVQIDANGNWSHKITLPEGAHQMRVSATDGAGNMTDVSASRPIVVDSTPPSEPSIGRISVSAKGAFKLLGIGEANSTVTIFEGTKSLGAADVDGTGRWEFTTGSMSPNSHSFRANSTDTAGNTSTNSGLAIYGGKNAETLTGADKNDLIIGAAGNDALFGMGGRDAFVFTPGFGKDTIRDFNVGSSTDDRYDKVLFSSALFSSVDGILARLGETNGNAIITLDPQNSVVFAGVKVQDLKHYHFDIW</sequence>
<organism evidence="4 5">
    <name type="scientific">Microvirga aerilata</name>
    <dbReference type="NCBI Taxonomy" id="670292"/>
    <lineage>
        <taxon>Bacteria</taxon>
        <taxon>Pseudomonadati</taxon>
        <taxon>Pseudomonadota</taxon>
        <taxon>Alphaproteobacteria</taxon>
        <taxon>Hyphomicrobiales</taxon>
        <taxon>Methylobacteriaceae</taxon>
        <taxon>Microvirga</taxon>
    </lineage>
</organism>
<dbReference type="Gene3D" id="2.60.40.10">
    <property type="entry name" value="Immunoglobulins"/>
    <property type="match status" value="2"/>
</dbReference>
<dbReference type="InterPro" id="IPR041498">
    <property type="entry name" value="Big_6"/>
</dbReference>